<dbReference type="Proteomes" id="UP000075886">
    <property type="component" value="Unassembled WGS sequence"/>
</dbReference>
<evidence type="ECO:0000256" key="8">
    <source>
        <dbReference type="SAM" id="Phobius"/>
    </source>
</evidence>
<dbReference type="GO" id="GO:0005886">
    <property type="term" value="C:plasma membrane"/>
    <property type="evidence" value="ECO:0007669"/>
    <property type="project" value="UniProtKB-SubCell"/>
</dbReference>
<keyword evidence="7" id="KW-0325">Glycoprotein</keyword>
<dbReference type="InterPro" id="IPR052192">
    <property type="entry name" value="Insect_Ionotropic_Sensory_Rcpt"/>
</dbReference>
<dbReference type="Gene3D" id="3.40.190.10">
    <property type="entry name" value="Periplasmic binding protein-like II"/>
    <property type="match status" value="4"/>
</dbReference>
<dbReference type="EnsemblMetazoa" id="AFAF004705-RA">
    <property type="protein sequence ID" value="AFAF004705-PA"/>
    <property type="gene ID" value="AFAF004705"/>
</dbReference>
<feature type="transmembrane region" description="Helical" evidence="8">
    <location>
        <begin position="662"/>
        <end position="684"/>
    </location>
</feature>
<keyword evidence="6" id="KW-0675">Receptor</keyword>
<evidence type="ECO:0000256" key="9">
    <source>
        <dbReference type="SAM" id="SignalP"/>
    </source>
</evidence>
<dbReference type="PANTHER" id="PTHR42643">
    <property type="entry name" value="IONOTROPIC RECEPTOR 20A-RELATED"/>
    <property type="match status" value="1"/>
</dbReference>
<dbReference type="SUPFAM" id="SSF53850">
    <property type="entry name" value="Periplasmic binding protein-like II"/>
    <property type="match status" value="2"/>
</dbReference>
<evidence type="ECO:0000256" key="1">
    <source>
        <dbReference type="ARBA" id="ARBA00004651"/>
    </source>
</evidence>
<reference evidence="12" key="1">
    <citation type="submission" date="2014-01" db="EMBL/GenBank/DDBJ databases">
        <title>The Genome Sequence of Anopheles farauti FAR1 (V2).</title>
        <authorList>
            <consortium name="The Broad Institute Genomics Platform"/>
            <person name="Neafsey D.E."/>
            <person name="Besansky N."/>
            <person name="Howell P."/>
            <person name="Walton C."/>
            <person name="Young S.K."/>
            <person name="Zeng Q."/>
            <person name="Gargeya S."/>
            <person name="Fitzgerald M."/>
            <person name="Haas B."/>
            <person name="Abouelleil A."/>
            <person name="Allen A.W."/>
            <person name="Alvarado L."/>
            <person name="Arachchi H.M."/>
            <person name="Berlin A.M."/>
            <person name="Chapman S.B."/>
            <person name="Gainer-Dewar J."/>
            <person name="Goldberg J."/>
            <person name="Griggs A."/>
            <person name="Gujja S."/>
            <person name="Hansen M."/>
            <person name="Howarth C."/>
            <person name="Imamovic A."/>
            <person name="Ireland A."/>
            <person name="Larimer J."/>
            <person name="McCowan C."/>
            <person name="Murphy C."/>
            <person name="Pearson M."/>
            <person name="Poon T.W."/>
            <person name="Priest M."/>
            <person name="Roberts A."/>
            <person name="Saif S."/>
            <person name="Shea T."/>
            <person name="Sisk P."/>
            <person name="Sykes S."/>
            <person name="Wortman J."/>
            <person name="Nusbaum C."/>
            <person name="Birren B."/>
        </authorList>
    </citation>
    <scope>NUCLEOTIDE SEQUENCE [LARGE SCALE GENOMIC DNA]</scope>
    <source>
        <strain evidence="12">FAR1</strain>
    </source>
</reference>
<evidence type="ECO:0000256" key="5">
    <source>
        <dbReference type="ARBA" id="ARBA00023136"/>
    </source>
</evidence>
<accession>A0A182Q7Q3</accession>
<evidence type="ECO:0000256" key="2">
    <source>
        <dbReference type="ARBA" id="ARBA00022475"/>
    </source>
</evidence>
<reference evidence="11" key="2">
    <citation type="submission" date="2020-05" db="UniProtKB">
        <authorList>
            <consortium name="EnsemblMetazoa"/>
        </authorList>
    </citation>
    <scope>IDENTIFICATION</scope>
    <source>
        <strain evidence="11">FAR1</strain>
    </source>
</reference>
<feature type="transmembrane region" description="Helical" evidence="8">
    <location>
        <begin position="917"/>
        <end position="939"/>
    </location>
</feature>
<evidence type="ECO:0000256" key="4">
    <source>
        <dbReference type="ARBA" id="ARBA00022989"/>
    </source>
</evidence>
<evidence type="ECO:0000256" key="3">
    <source>
        <dbReference type="ARBA" id="ARBA00022692"/>
    </source>
</evidence>
<evidence type="ECO:0000313" key="11">
    <source>
        <dbReference type="EnsemblMetazoa" id="AFAF004705-PA"/>
    </source>
</evidence>
<evidence type="ECO:0000259" key="10">
    <source>
        <dbReference type="Pfam" id="PF24576"/>
    </source>
</evidence>
<feature type="transmembrane region" description="Helical" evidence="8">
    <location>
        <begin position="340"/>
        <end position="362"/>
    </location>
</feature>
<feature type="transmembrane region" description="Helical" evidence="8">
    <location>
        <begin position="399"/>
        <end position="424"/>
    </location>
</feature>
<dbReference type="EMBL" id="AXCN02000180">
    <property type="status" value="NOT_ANNOTATED_CDS"/>
    <property type="molecule type" value="Genomic_DNA"/>
</dbReference>
<protein>
    <recommendedName>
        <fullName evidence="10">Ionotropic receptor 75a N-terminal domain-containing protein</fullName>
    </recommendedName>
</protein>
<dbReference type="PANTHER" id="PTHR42643:SF33">
    <property type="entry name" value="GLUTAMATE RECEPTOR 2-LIKE PROTEIN"/>
    <property type="match status" value="1"/>
</dbReference>
<feature type="domain" description="Ionotropic receptor 75a N-terminal" evidence="10">
    <location>
        <begin position="21"/>
        <end position="212"/>
    </location>
</feature>
<evidence type="ECO:0000313" key="12">
    <source>
        <dbReference type="Proteomes" id="UP000075886"/>
    </source>
</evidence>
<keyword evidence="9" id="KW-0732">Signal</keyword>
<keyword evidence="2" id="KW-1003">Cell membrane</keyword>
<keyword evidence="5 8" id="KW-0472">Membrane</keyword>
<feature type="chain" id="PRO_5008132353" description="Ionotropic receptor 75a N-terminal domain-containing protein" evidence="9">
    <location>
        <begin position="18"/>
        <end position="957"/>
    </location>
</feature>
<dbReference type="Pfam" id="PF24576">
    <property type="entry name" value="IR75A_N"/>
    <property type="match status" value="1"/>
</dbReference>
<feature type="signal peptide" evidence="9">
    <location>
        <begin position="1"/>
        <end position="17"/>
    </location>
</feature>
<organism evidence="11 12">
    <name type="scientific">Anopheles farauti</name>
    <dbReference type="NCBI Taxonomy" id="69004"/>
    <lineage>
        <taxon>Eukaryota</taxon>
        <taxon>Metazoa</taxon>
        <taxon>Ecdysozoa</taxon>
        <taxon>Arthropoda</taxon>
        <taxon>Hexapoda</taxon>
        <taxon>Insecta</taxon>
        <taxon>Pterygota</taxon>
        <taxon>Neoptera</taxon>
        <taxon>Endopterygota</taxon>
        <taxon>Diptera</taxon>
        <taxon>Nematocera</taxon>
        <taxon>Culicoidea</taxon>
        <taxon>Culicidae</taxon>
        <taxon>Anophelinae</taxon>
        <taxon>Anopheles</taxon>
    </lineage>
</organism>
<evidence type="ECO:0000256" key="6">
    <source>
        <dbReference type="ARBA" id="ARBA00023170"/>
    </source>
</evidence>
<feature type="transmembrane region" description="Helical" evidence="8">
    <location>
        <begin position="727"/>
        <end position="753"/>
    </location>
</feature>
<dbReference type="VEuPathDB" id="VectorBase:AFAF004705"/>
<keyword evidence="12" id="KW-1185">Reference proteome</keyword>
<dbReference type="AlphaFoldDB" id="A0A182Q7Q3"/>
<comment type="subcellular location">
    <subcellularLocation>
        <location evidence="1">Cell membrane</location>
        <topology evidence="1">Multi-pass membrane protein</topology>
    </subcellularLocation>
</comment>
<name>A0A182Q7Q3_9DIPT</name>
<dbReference type="STRING" id="69004.A0A182Q7Q3"/>
<keyword evidence="4 8" id="KW-1133">Transmembrane helix</keyword>
<sequence length="957" mass="108241">MLRYSLLAFSIIPFALGRWFLVQDFIEHTQINSITFVHCLLEQPDHDVPLLARKLHTHFHGTVAYIDISGSGEPHRTQLPFANIVSYHSRHRVAFVLNLECNASRPFLLDASQENGFNSSYRWLFFAEGSNSTRCKSLLAELNINIDAQITLAFTHGKTLDSYGVYDVYGSIKRRGGVLKFDYLGNSTPNSGWQGANRPRDDLHQIELRAVVSTLNEHQPQSLEGYLRVIAPKPRAYNAPQFAYQIIRLLQRRLNFRLKHILASTWHLDAIANVNSSAGLVGQLVTNKVDFSAVPLSMQKERIPLFDPTIEILRGKFFTLFRHPKKALGRNIFLQPFQDLVWVGVVVLLGWISAIFSATFVVQGAKASEMPLSLLITLGTLTQQAAVSGWMRLASGKVLLLSAFGCCMLLLQFYSSFIIGYQLAEQPRTINTMQQLIASGMPIAIENLSYNRDYFMRTTDPIAIELYEKRVLPSSDGFLNVSDGIALIKKGGHAFHCDTTYGYTHILETFTESQICELHRVMLYPHRVIHLPVTKGSPLRELFKVHLQIIRESGVLAYQQSRFRAVTPRCIRDNHHMEPIALYDVVSGFLLLAVGVLISTLLISMILASDWHLDLIGRNTSQGVIGQLQMKEVDFSITPLAVTPERIPIIDFTIEVAHGTSLLWVAISVMFCSLAAFFGLSIVCSRRRNQDRSYVDLFGEQVFLSTVGILSQQGFHNHLSGRGTNRLLLFVGMGFSLVMIQFYSSFIVGYQLISPPKTITSLERLVDSELKMSVENLSYQHDFFRRTKNPAAMKLYETKILPNKYGFVNLTFGVQLVKRGGYAFHCETSYGNTLLIETLTEREICELQQIQLYPQRPVNLPLIKGSPLRELFKTNLQLMKERGLTAYHHGRNYMPTPKCNKKSSNHTEAIYLVDVKFAFLLLAIGMAASVALLVGEVLLNRTRHWWANVPEDFVWLN</sequence>
<feature type="transmembrane region" description="Helical" evidence="8">
    <location>
        <begin position="581"/>
        <end position="608"/>
    </location>
</feature>
<keyword evidence="3 8" id="KW-0812">Transmembrane</keyword>
<proteinExistence type="predicted"/>
<dbReference type="InterPro" id="IPR057074">
    <property type="entry name" value="IR75A_N"/>
</dbReference>
<evidence type="ECO:0000256" key="7">
    <source>
        <dbReference type="ARBA" id="ARBA00023180"/>
    </source>
</evidence>